<sequence length="138" mass="14292">MRHLGVSVSSVKLYGGGIKISGEDVGLLAKCGRMAVYLSGCILNAMLGASFLTMGYADIGAINLFIAAFNLLPVSYFDGGKVAECLLGAYPRLLRVMSGISALLIFSAAILAALVSPGELSPSSLLTLLFVFLSELVG</sequence>
<keyword evidence="1" id="KW-0812">Transmembrane</keyword>
<dbReference type="Proteomes" id="UP000824136">
    <property type="component" value="Unassembled WGS sequence"/>
</dbReference>
<evidence type="ECO:0000313" key="2">
    <source>
        <dbReference type="EMBL" id="HIT59184.1"/>
    </source>
</evidence>
<organism evidence="2 3">
    <name type="scientific">Candidatus Faeciplasma pullistercoris</name>
    <dbReference type="NCBI Taxonomy" id="2840800"/>
    <lineage>
        <taxon>Bacteria</taxon>
        <taxon>Bacillati</taxon>
        <taxon>Bacillota</taxon>
        <taxon>Clostridia</taxon>
        <taxon>Eubacteriales</taxon>
        <taxon>Oscillospiraceae</taxon>
        <taxon>Oscillospiraceae incertae sedis</taxon>
        <taxon>Candidatus Faeciplasma</taxon>
    </lineage>
</organism>
<reference evidence="2" key="1">
    <citation type="submission" date="2020-10" db="EMBL/GenBank/DDBJ databases">
        <authorList>
            <person name="Gilroy R."/>
        </authorList>
    </citation>
    <scope>NUCLEOTIDE SEQUENCE</scope>
    <source>
        <strain evidence="2">CHK33-4379</strain>
    </source>
</reference>
<dbReference type="EMBL" id="DVLL01000021">
    <property type="protein sequence ID" value="HIT59184.1"/>
    <property type="molecule type" value="Genomic_DNA"/>
</dbReference>
<feature type="transmembrane region" description="Helical" evidence="1">
    <location>
        <begin position="35"/>
        <end position="53"/>
    </location>
</feature>
<accession>A0A9D1KJR4</accession>
<feature type="transmembrane region" description="Helical" evidence="1">
    <location>
        <begin position="93"/>
        <end position="114"/>
    </location>
</feature>
<evidence type="ECO:0000256" key="1">
    <source>
        <dbReference type="SAM" id="Phobius"/>
    </source>
</evidence>
<dbReference type="AlphaFoldDB" id="A0A9D1KJR4"/>
<protein>
    <recommendedName>
        <fullName evidence="4">Peptidase M50 domain-containing protein</fullName>
    </recommendedName>
</protein>
<feature type="transmembrane region" description="Helical" evidence="1">
    <location>
        <begin position="59"/>
        <end position="77"/>
    </location>
</feature>
<keyword evidence="1" id="KW-1133">Transmembrane helix</keyword>
<evidence type="ECO:0008006" key="4">
    <source>
        <dbReference type="Google" id="ProtNLM"/>
    </source>
</evidence>
<comment type="caution">
    <text evidence="2">The sequence shown here is derived from an EMBL/GenBank/DDBJ whole genome shotgun (WGS) entry which is preliminary data.</text>
</comment>
<evidence type="ECO:0000313" key="3">
    <source>
        <dbReference type="Proteomes" id="UP000824136"/>
    </source>
</evidence>
<name>A0A9D1KJR4_9FIRM</name>
<proteinExistence type="predicted"/>
<keyword evidence="1" id="KW-0472">Membrane</keyword>
<gene>
    <name evidence="2" type="ORF">IAC39_05705</name>
</gene>
<reference evidence="2" key="2">
    <citation type="journal article" date="2021" name="PeerJ">
        <title>Extensive microbial diversity within the chicken gut microbiome revealed by metagenomics and culture.</title>
        <authorList>
            <person name="Gilroy R."/>
            <person name="Ravi A."/>
            <person name="Getino M."/>
            <person name="Pursley I."/>
            <person name="Horton D.L."/>
            <person name="Alikhan N.F."/>
            <person name="Baker D."/>
            <person name="Gharbi K."/>
            <person name="Hall N."/>
            <person name="Watson M."/>
            <person name="Adriaenssens E.M."/>
            <person name="Foster-Nyarko E."/>
            <person name="Jarju S."/>
            <person name="Secka A."/>
            <person name="Antonio M."/>
            <person name="Oren A."/>
            <person name="Chaudhuri R.R."/>
            <person name="La Ragione R."/>
            <person name="Hildebrand F."/>
            <person name="Pallen M.J."/>
        </authorList>
    </citation>
    <scope>NUCLEOTIDE SEQUENCE</scope>
    <source>
        <strain evidence="2">CHK33-4379</strain>
    </source>
</reference>